<dbReference type="Gene3D" id="3.40.50.720">
    <property type="entry name" value="NAD(P)-binding Rossmann-like Domain"/>
    <property type="match status" value="1"/>
</dbReference>
<comment type="pathway">
    <text evidence="1">Cofactor biosynthesis; (R)-pantothenate biosynthesis; (R)-pantoate from 3-methyl-2-oxobutanoate: step 2/2.</text>
</comment>
<dbReference type="SUPFAM" id="SSF51735">
    <property type="entry name" value="NAD(P)-binding Rossmann-fold domains"/>
    <property type="match status" value="1"/>
</dbReference>
<dbReference type="InterPro" id="IPR013328">
    <property type="entry name" value="6PGD_dom2"/>
</dbReference>
<dbReference type="Proteomes" id="UP000654452">
    <property type="component" value="Unassembled WGS sequence"/>
</dbReference>
<evidence type="ECO:0000313" key="10">
    <source>
        <dbReference type="Proteomes" id="UP000654452"/>
    </source>
</evidence>
<keyword evidence="4" id="KW-0566">Pantothenate biosynthesis</keyword>
<dbReference type="InterPro" id="IPR036291">
    <property type="entry name" value="NAD(P)-bd_dom_sf"/>
</dbReference>
<evidence type="ECO:0000313" key="9">
    <source>
        <dbReference type="EMBL" id="MBK4719477.1"/>
    </source>
</evidence>
<dbReference type="EMBL" id="JAEPIV010000004">
    <property type="protein sequence ID" value="MBK4719477.1"/>
    <property type="molecule type" value="Genomic_DNA"/>
</dbReference>
<dbReference type="Pfam" id="PF08546">
    <property type="entry name" value="ApbA_C"/>
    <property type="match status" value="1"/>
</dbReference>
<evidence type="ECO:0000256" key="1">
    <source>
        <dbReference type="ARBA" id="ARBA00004994"/>
    </source>
</evidence>
<evidence type="ECO:0000256" key="3">
    <source>
        <dbReference type="ARBA" id="ARBA00019465"/>
    </source>
</evidence>
<comment type="caution">
    <text evidence="9">The sequence shown here is derived from an EMBL/GenBank/DDBJ whole genome shotgun (WGS) entry which is preliminary data.</text>
</comment>
<keyword evidence="9" id="KW-0560">Oxidoreductase</keyword>
<name>A0ABS1HYG6_9PROT</name>
<gene>
    <name evidence="9" type="ORF">JJL56_11400</name>
</gene>
<evidence type="ECO:0000256" key="5">
    <source>
        <dbReference type="ARBA" id="ARBA00032024"/>
    </source>
</evidence>
<dbReference type="InterPro" id="IPR051402">
    <property type="entry name" value="KPR-Related"/>
</dbReference>
<dbReference type="NCBIfam" id="NF005089">
    <property type="entry name" value="PRK06522.1-4"/>
    <property type="match status" value="1"/>
</dbReference>
<dbReference type="EC" id="1.1.1.169" evidence="2"/>
<reference evidence="9 10" key="1">
    <citation type="submission" date="2021-01" db="EMBL/GenBank/DDBJ databases">
        <title>Azospirillum sp. YIM DDC1 draft genome.</title>
        <authorList>
            <person name="Wang Y.-X."/>
        </authorList>
    </citation>
    <scope>NUCLEOTIDE SEQUENCE [LARGE SCALE GENOMIC DNA]</scope>
    <source>
        <strain evidence="9 10">YIM DDC1</strain>
    </source>
</reference>
<dbReference type="SUPFAM" id="SSF48179">
    <property type="entry name" value="6-phosphogluconate dehydrogenase C-terminal domain-like"/>
    <property type="match status" value="1"/>
</dbReference>
<dbReference type="Pfam" id="PF02558">
    <property type="entry name" value="ApbA"/>
    <property type="match status" value="1"/>
</dbReference>
<evidence type="ECO:0000259" key="8">
    <source>
        <dbReference type="Pfam" id="PF08546"/>
    </source>
</evidence>
<comment type="catalytic activity">
    <reaction evidence="6">
        <text>(R)-pantoate + NADP(+) = 2-dehydropantoate + NADPH + H(+)</text>
        <dbReference type="Rhea" id="RHEA:16233"/>
        <dbReference type="ChEBI" id="CHEBI:11561"/>
        <dbReference type="ChEBI" id="CHEBI:15378"/>
        <dbReference type="ChEBI" id="CHEBI:15980"/>
        <dbReference type="ChEBI" id="CHEBI:57783"/>
        <dbReference type="ChEBI" id="CHEBI:58349"/>
        <dbReference type="EC" id="1.1.1.169"/>
    </reaction>
</comment>
<dbReference type="InterPro" id="IPR013332">
    <property type="entry name" value="KPR_N"/>
</dbReference>
<protein>
    <recommendedName>
        <fullName evidence="3">2-dehydropantoate 2-reductase</fullName>
        <ecNumber evidence="2">1.1.1.169</ecNumber>
    </recommendedName>
    <alternativeName>
        <fullName evidence="5">Ketopantoate reductase</fullName>
    </alternativeName>
</protein>
<evidence type="ECO:0000256" key="2">
    <source>
        <dbReference type="ARBA" id="ARBA00013014"/>
    </source>
</evidence>
<organism evidence="9 10">
    <name type="scientific">Azospirillum aestuarii</name>
    <dbReference type="NCBI Taxonomy" id="2802052"/>
    <lineage>
        <taxon>Bacteria</taxon>
        <taxon>Pseudomonadati</taxon>
        <taxon>Pseudomonadota</taxon>
        <taxon>Alphaproteobacteria</taxon>
        <taxon>Rhodospirillales</taxon>
        <taxon>Azospirillaceae</taxon>
        <taxon>Azospirillum</taxon>
    </lineage>
</organism>
<dbReference type="InterPro" id="IPR008927">
    <property type="entry name" value="6-PGluconate_DH-like_C_sf"/>
</dbReference>
<keyword evidence="10" id="KW-1185">Reference proteome</keyword>
<dbReference type="InterPro" id="IPR013752">
    <property type="entry name" value="KPA_reductase"/>
</dbReference>
<evidence type="ECO:0000256" key="6">
    <source>
        <dbReference type="ARBA" id="ARBA00048793"/>
    </source>
</evidence>
<feature type="domain" description="Ketopantoate reductase C-terminal" evidence="8">
    <location>
        <begin position="197"/>
        <end position="317"/>
    </location>
</feature>
<dbReference type="PANTHER" id="PTHR21708">
    <property type="entry name" value="PROBABLE 2-DEHYDROPANTOATE 2-REDUCTASE"/>
    <property type="match status" value="1"/>
</dbReference>
<proteinExistence type="predicted"/>
<evidence type="ECO:0000256" key="4">
    <source>
        <dbReference type="ARBA" id="ARBA00022655"/>
    </source>
</evidence>
<dbReference type="RefSeq" id="WP_200485184.1">
    <property type="nucleotide sequence ID" value="NZ_JAEPIV010000004.1"/>
</dbReference>
<dbReference type="PANTHER" id="PTHR21708:SF45">
    <property type="entry name" value="2-DEHYDROPANTOATE 2-REDUCTASE"/>
    <property type="match status" value="1"/>
</dbReference>
<dbReference type="Gene3D" id="1.10.1040.10">
    <property type="entry name" value="N-(1-d-carboxylethyl)-l-norvaline Dehydrogenase, domain 2"/>
    <property type="match status" value="1"/>
</dbReference>
<dbReference type="GO" id="GO:0008677">
    <property type="term" value="F:2-dehydropantoate 2-reductase activity"/>
    <property type="evidence" value="ECO:0007669"/>
    <property type="project" value="UniProtKB-EC"/>
</dbReference>
<evidence type="ECO:0000259" key="7">
    <source>
        <dbReference type="Pfam" id="PF02558"/>
    </source>
</evidence>
<feature type="domain" description="Ketopantoate reductase N-terminal" evidence="7">
    <location>
        <begin position="3"/>
        <end position="173"/>
    </location>
</feature>
<sequence length="321" mass="32764">MKVAVIGAGAVGGLIAARLTAAGLPASLVARRRTLDTLRRDGLTVEGPSGRPVTVRPLVTDDTLALGPQDVVVLAVPAPLLTDVLDLLLPLLGPKTRLVPVVGGIPWWYPADEAIGGPLGAAPLASVDPKGLLSDAIPADRIVGAVARVAVERRTPGYLRHLGGLRLALGPAAGSGGARDLAALFGAGGFNALAVPDIRAEVWTALLAPFAFGLLGLATGKTAQEIAHDDALQPSFAAVVEELLALSVALGHPATAKVEDVWTIAQHPGRIRPALRADVAAGRRAEIEAVLDAPLELANRAGLSLPTVTGLLTAVRADTQQ</sequence>
<accession>A0ABS1HYG6</accession>